<accession>A0AAN7SDQ1</accession>
<sequence>MRNTVFSCFIFLVIMQIAYGKPVYTYGNKVQQKKRPPMDVIRRDIANGSKQISNTFSSMWDDFTYALTVSIPSAFTSF</sequence>
<keyword evidence="1" id="KW-0732">Signal</keyword>
<keyword evidence="3" id="KW-1185">Reference proteome</keyword>
<name>A0AAN7SDQ1_9COLE</name>
<reference evidence="3" key="1">
    <citation type="submission" date="2023-01" db="EMBL/GenBank/DDBJ databases">
        <title>Key to firefly adult light organ development and bioluminescence: homeobox transcription factors regulate luciferase expression and transportation to peroxisome.</title>
        <authorList>
            <person name="Fu X."/>
        </authorList>
    </citation>
    <scope>NUCLEOTIDE SEQUENCE [LARGE SCALE GENOMIC DNA]</scope>
</reference>
<evidence type="ECO:0000313" key="2">
    <source>
        <dbReference type="EMBL" id="KAK4873824.1"/>
    </source>
</evidence>
<protein>
    <submittedName>
        <fullName evidence="2">Uncharacterized protein</fullName>
    </submittedName>
</protein>
<comment type="caution">
    <text evidence="2">The sequence shown here is derived from an EMBL/GenBank/DDBJ whole genome shotgun (WGS) entry which is preliminary data.</text>
</comment>
<dbReference type="Proteomes" id="UP001353858">
    <property type="component" value="Unassembled WGS sequence"/>
</dbReference>
<feature type="signal peptide" evidence="1">
    <location>
        <begin position="1"/>
        <end position="20"/>
    </location>
</feature>
<feature type="chain" id="PRO_5042959130" evidence="1">
    <location>
        <begin position="21"/>
        <end position="78"/>
    </location>
</feature>
<organism evidence="2 3">
    <name type="scientific">Aquatica leii</name>
    <dbReference type="NCBI Taxonomy" id="1421715"/>
    <lineage>
        <taxon>Eukaryota</taxon>
        <taxon>Metazoa</taxon>
        <taxon>Ecdysozoa</taxon>
        <taxon>Arthropoda</taxon>
        <taxon>Hexapoda</taxon>
        <taxon>Insecta</taxon>
        <taxon>Pterygota</taxon>
        <taxon>Neoptera</taxon>
        <taxon>Endopterygota</taxon>
        <taxon>Coleoptera</taxon>
        <taxon>Polyphaga</taxon>
        <taxon>Elateriformia</taxon>
        <taxon>Elateroidea</taxon>
        <taxon>Lampyridae</taxon>
        <taxon>Luciolinae</taxon>
        <taxon>Aquatica</taxon>
    </lineage>
</organism>
<dbReference type="AlphaFoldDB" id="A0AAN7SDQ1"/>
<evidence type="ECO:0000313" key="3">
    <source>
        <dbReference type="Proteomes" id="UP001353858"/>
    </source>
</evidence>
<dbReference type="EMBL" id="JARPUR010000006">
    <property type="protein sequence ID" value="KAK4873824.1"/>
    <property type="molecule type" value="Genomic_DNA"/>
</dbReference>
<gene>
    <name evidence="2" type="ORF">RN001_013184</name>
</gene>
<proteinExistence type="predicted"/>
<evidence type="ECO:0000256" key="1">
    <source>
        <dbReference type="SAM" id="SignalP"/>
    </source>
</evidence>